<dbReference type="EMBL" id="FWXY01000005">
    <property type="protein sequence ID" value="SMC60347.1"/>
    <property type="molecule type" value="Genomic_DNA"/>
</dbReference>
<dbReference type="FunFam" id="1.10.390.10:FF:000002">
    <property type="entry name" value="Aminopeptidase N"/>
    <property type="match status" value="1"/>
</dbReference>
<dbReference type="Gene3D" id="1.10.390.10">
    <property type="entry name" value="Neutral Protease Domain 2"/>
    <property type="match status" value="1"/>
</dbReference>
<keyword evidence="7" id="KW-0645">Protease</keyword>
<evidence type="ECO:0000256" key="9">
    <source>
        <dbReference type="ARBA" id="ARBA00022801"/>
    </source>
</evidence>
<dbReference type="InterPro" id="IPR037144">
    <property type="entry name" value="Peptidase_M1_pepN_C_sf"/>
</dbReference>
<keyword evidence="19" id="KW-1185">Reference proteome</keyword>
<dbReference type="RefSeq" id="WP_084067613.1">
    <property type="nucleotide sequence ID" value="NZ_FWXY01000005.1"/>
</dbReference>
<dbReference type="AlphaFoldDB" id="A0A1W2AI47"/>
<protein>
    <recommendedName>
        <fullName evidence="5">Aminopeptidase N</fullName>
        <ecNumber evidence="4">3.4.11.2</ecNumber>
    </recommendedName>
    <alternativeName>
        <fullName evidence="12">Alpha-aminoacylpeptide hydrolase</fullName>
    </alternativeName>
</protein>
<comment type="function">
    <text evidence="13">Aminopeptidase N is involved in the degradation of intracellular peptides generated by protein breakdown during normal growth as well as in response to nutrient starvation.</text>
</comment>
<dbReference type="PANTHER" id="PTHR46322:SF1">
    <property type="entry name" value="PUROMYCIN-SENSITIVE AMINOPEPTIDASE"/>
    <property type="match status" value="1"/>
</dbReference>
<dbReference type="Gene3D" id="2.60.40.1730">
    <property type="entry name" value="tricorn interacting facor f3 domain"/>
    <property type="match status" value="1"/>
</dbReference>
<keyword evidence="10" id="KW-0862">Zinc</keyword>
<evidence type="ECO:0000256" key="4">
    <source>
        <dbReference type="ARBA" id="ARBA00012564"/>
    </source>
</evidence>
<feature type="domain" description="Peptidase M1 alanyl aminopeptidase Ig-like fold" evidence="15">
    <location>
        <begin position="448"/>
        <end position="543"/>
    </location>
</feature>
<evidence type="ECO:0000259" key="16">
    <source>
        <dbReference type="Pfam" id="PF17432"/>
    </source>
</evidence>
<evidence type="ECO:0000313" key="18">
    <source>
        <dbReference type="EMBL" id="SMC60347.1"/>
    </source>
</evidence>
<evidence type="ECO:0000256" key="12">
    <source>
        <dbReference type="ARBA" id="ARBA00029840"/>
    </source>
</evidence>
<dbReference type="PANTHER" id="PTHR46322">
    <property type="entry name" value="PUROMYCIN-SENSITIVE AMINOPEPTIDASE"/>
    <property type="match status" value="1"/>
</dbReference>
<dbReference type="Pfam" id="PF17900">
    <property type="entry name" value="Peptidase_M1_N"/>
    <property type="match status" value="1"/>
</dbReference>
<dbReference type="Gene3D" id="2.60.40.1840">
    <property type="match status" value="1"/>
</dbReference>
<dbReference type="InterPro" id="IPR001930">
    <property type="entry name" value="Peptidase_M1"/>
</dbReference>
<dbReference type="Pfam" id="PF17432">
    <property type="entry name" value="DUF3458_C"/>
    <property type="match status" value="1"/>
</dbReference>
<dbReference type="SUPFAM" id="SSF63737">
    <property type="entry name" value="Leukotriene A4 hydrolase N-terminal domain"/>
    <property type="match status" value="1"/>
</dbReference>
<dbReference type="OrthoDB" id="9816201at2"/>
<organism evidence="18 19">
    <name type="scientific">Desulfocicer vacuolatum DSM 3385</name>
    <dbReference type="NCBI Taxonomy" id="1121400"/>
    <lineage>
        <taxon>Bacteria</taxon>
        <taxon>Pseudomonadati</taxon>
        <taxon>Thermodesulfobacteriota</taxon>
        <taxon>Desulfobacteria</taxon>
        <taxon>Desulfobacterales</taxon>
        <taxon>Desulfobacteraceae</taxon>
        <taxon>Desulfocicer</taxon>
    </lineage>
</organism>
<keyword evidence="9" id="KW-0378">Hydrolase</keyword>
<dbReference type="NCBIfam" id="TIGR02414">
    <property type="entry name" value="pepN_proteo"/>
    <property type="match status" value="1"/>
</dbReference>
<dbReference type="InterPro" id="IPR045357">
    <property type="entry name" value="Aminopeptidase_N-like_N"/>
</dbReference>
<feature type="domain" description="Peptidase M1 membrane alanine aminopeptidase" evidence="14">
    <location>
        <begin position="230"/>
        <end position="440"/>
    </location>
</feature>
<dbReference type="Gene3D" id="1.25.50.10">
    <property type="entry name" value="Peptidase M1, alanyl aminopeptidase, C-terminal domain"/>
    <property type="match status" value="1"/>
</dbReference>
<accession>A0A1W2AI47</accession>
<evidence type="ECO:0000259" key="15">
    <source>
        <dbReference type="Pfam" id="PF11940"/>
    </source>
</evidence>
<comment type="cofactor">
    <cofactor evidence="2">
        <name>Zn(2+)</name>
        <dbReference type="ChEBI" id="CHEBI:29105"/>
    </cofactor>
</comment>
<evidence type="ECO:0000256" key="1">
    <source>
        <dbReference type="ARBA" id="ARBA00000098"/>
    </source>
</evidence>
<dbReference type="SUPFAM" id="SSF55486">
    <property type="entry name" value="Metalloproteases ('zincins'), catalytic domain"/>
    <property type="match status" value="1"/>
</dbReference>
<evidence type="ECO:0000256" key="7">
    <source>
        <dbReference type="ARBA" id="ARBA00022670"/>
    </source>
</evidence>
<feature type="domain" description="Aminopeptidase N-like N-terminal" evidence="17">
    <location>
        <begin position="31"/>
        <end position="190"/>
    </location>
</feature>
<dbReference type="Pfam" id="PF01433">
    <property type="entry name" value="Peptidase_M1"/>
    <property type="match status" value="1"/>
</dbReference>
<proteinExistence type="inferred from homology"/>
<dbReference type="FunFam" id="2.60.40.1840:FF:000001">
    <property type="entry name" value="Aminopeptidase N"/>
    <property type="match status" value="1"/>
</dbReference>
<dbReference type="EC" id="3.4.11.2" evidence="4"/>
<keyword evidence="8" id="KW-0479">Metal-binding</keyword>
<dbReference type="InterPro" id="IPR042097">
    <property type="entry name" value="Aminopeptidase_N-like_N_sf"/>
</dbReference>
<evidence type="ECO:0000256" key="13">
    <source>
        <dbReference type="ARBA" id="ARBA00059739"/>
    </source>
</evidence>
<dbReference type="Gene3D" id="3.30.2010.30">
    <property type="match status" value="1"/>
</dbReference>
<evidence type="ECO:0000256" key="11">
    <source>
        <dbReference type="ARBA" id="ARBA00023049"/>
    </source>
</evidence>
<dbReference type="GO" id="GO:0006508">
    <property type="term" value="P:proteolysis"/>
    <property type="evidence" value="ECO:0007669"/>
    <property type="project" value="UniProtKB-KW"/>
</dbReference>
<dbReference type="Proteomes" id="UP000192418">
    <property type="component" value="Unassembled WGS sequence"/>
</dbReference>
<comment type="similarity">
    <text evidence="3">Belongs to the peptidase M1 family.</text>
</comment>
<evidence type="ECO:0000313" key="19">
    <source>
        <dbReference type="Proteomes" id="UP000192418"/>
    </source>
</evidence>
<evidence type="ECO:0000259" key="14">
    <source>
        <dbReference type="Pfam" id="PF01433"/>
    </source>
</evidence>
<dbReference type="InterPro" id="IPR027268">
    <property type="entry name" value="Peptidase_M4/M1_CTD_sf"/>
</dbReference>
<dbReference type="STRING" id="1121400.SAMN02746065_105105"/>
<dbReference type="CDD" id="cd09600">
    <property type="entry name" value="M1_APN"/>
    <property type="match status" value="1"/>
</dbReference>
<gene>
    <name evidence="18" type="ORF">SAMN02746065_105105</name>
</gene>
<evidence type="ECO:0000256" key="3">
    <source>
        <dbReference type="ARBA" id="ARBA00010136"/>
    </source>
</evidence>
<dbReference type="InterPro" id="IPR035414">
    <property type="entry name" value="Peptidase_M1_pepN_Ig-like"/>
</dbReference>
<sequence length="871" mass="100334">MKKHEPKYLKDYRPPAYWIDTIDLQFDLYEKEVIVTSFMKIQRNNEQAGEHTPLVLNCQDADILHVVAGDMVLLPGEYERGEDYFKLNRVPEQFTLEIKNRLTPQNNTSLEGLYKSSGTFCTQCEAEGFRKITCFSDRPDVMSRFSCIITADENKYPVLLSNGNLVKKGKLENNRHYVKWEDPFKKPSYLFALVAGDLVCIKDTFTTCSGREIDLHIYVEAENKDKCGHAMASLKQSMAWDEQRFGREYDLDLYQIVAVNDFNMGAMENKGLNVFNSKYVLARPETATDQDFMNIQGVIGHEYFHNWTGNRVTLQNWFQLSLKEGLTVFRDQEFTADLNSRAVKRISDVKNLRTLQFPEDAGPMSHPVRPESYIEMNNFYTMTVYEKGAEVIRMIHEILGREIFRKGMDLYFHRFDGRAVTTEDFIQTMEDAAGVDLSRFRLWYSQSGTPRVTVRRTYNEKRRQLTIKIAQTTPPDHNQQQKKALHIPIKFGLLDKNGKDITPPEHHLLELKSLEKEWVFDDIPSETVPSLFRGFSAPVIMDTDLTCEELSFLMAHDNDAFNRWDAAQQLYFREIDTLISGLQSHATPTVSSHVINALEKALKDPHMDRALMAKTITLPDENEIGEKYEIIDVDAIHSARQFLRQSIAKELEGLFMEIIDSGSAVDPKDLSHNAMAHRSLVNAALSYVAALESPQSQEIIYQHFISSGNMTREIFSLTLLCDMTSPFTGPALEQFYEKWHTDPLVMDKWFSVQAGATVPGTLDKIKSLCRHPDFTWKNPNRIRSLIGVFGMTNPFVFHQADGAGYQFFADKVIDLDKINPQITARMVSVFNRYKRYDARRRELMKNQLKRIHDVRGLSRDVYEIVSRALGE</sequence>
<evidence type="ECO:0000256" key="8">
    <source>
        <dbReference type="ARBA" id="ARBA00022723"/>
    </source>
</evidence>
<dbReference type="GO" id="GO:0008237">
    <property type="term" value="F:metallopeptidase activity"/>
    <property type="evidence" value="ECO:0007669"/>
    <property type="project" value="UniProtKB-KW"/>
</dbReference>
<dbReference type="InterPro" id="IPR012779">
    <property type="entry name" value="Peptidase_M1_pepN"/>
</dbReference>
<evidence type="ECO:0000259" key="17">
    <source>
        <dbReference type="Pfam" id="PF17900"/>
    </source>
</evidence>
<evidence type="ECO:0000256" key="6">
    <source>
        <dbReference type="ARBA" id="ARBA00022438"/>
    </source>
</evidence>
<dbReference type="FunFam" id="2.60.40.1730:FF:000005">
    <property type="entry name" value="Aminopeptidase N"/>
    <property type="match status" value="1"/>
</dbReference>
<dbReference type="FunFam" id="3.30.2010.30:FF:000002">
    <property type="entry name" value="Putative aminopeptidase N"/>
    <property type="match status" value="1"/>
</dbReference>
<dbReference type="GO" id="GO:0008270">
    <property type="term" value="F:zinc ion binding"/>
    <property type="evidence" value="ECO:0007669"/>
    <property type="project" value="InterPro"/>
</dbReference>
<feature type="domain" description="Peptidase M1 alanyl aminopeptidase C-terminal" evidence="16">
    <location>
        <begin position="548"/>
        <end position="869"/>
    </location>
</feature>
<dbReference type="PRINTS" id="PR00756">
    <property type="entry name" value="ALADIPTASE"/>
</dbReference>
<name>A0A1W2AI47_9BACT</name>
<evidence type="ECO:0000256" key="10">
    <source>
        <dbReference type="ARBA" id="ARBA00022833"/>
    </source>
</evidence>
<dbReference type="InterPro" id="IPR014782">
    <property type="entry name" value="Peptidase_M1_dom"/>
</dbReference>
<evidence type="ECO:0000256" key="5">
    <source>
        <dbReference type="ARBA" id="ARBA00015611"/>
    </source>
</evidence>
<keyword evidence="11" id="KW-0482">Metalloprotease</keyword>
<keyword evidence="6 18" id="KW-0031">Aminopeptidase</keyword>
<evidence type="ECO:0000256" key="2">
    <source>
        <dbReference type="ARBA" id="ARBA00001947"/>
    </source>
</evidence>
<reference evidence="18 19" key="1">
    <citation type="submission" date="2017-04" db="EMBL/GenBank/DDBJ databases">
        <authorList>
            <person name="Afonso C.L."/>
            <person name="Miller P.J."/>
            <person name="Scott M.A."/>
            <person name="Spackman E."/>
            <person name="Goraichik I."/>
            <person name="Dimitrov K.M."/>
            <person name="Suarez D.L."/>
            <person name="Swayne D.E."/>
        </authorList>
    </citation>
    <scope>NUCLEOTIDE SEQUENCE [LARGE SCALE GENOMIC DNA]</scope>
    <source>
        <strain evidence="18 19">DSM 3385</strain>
    </source>
</reference>
<comment type="catalytic activity">
    <reaction evidence="1">
        <text>Release of an N-terminal amino acid, Xaa-|-Yaa- from a peptide, amide or arylamide. Xaa is preferably Ala, but may be most amino acids including Pro (slow action). When a terminal hydrophobic residue is followed by a prolyl residue, the two may be released as an intact Xaa-Pro dipeptide.</text>
        <dbReference type="EC" id="3.4.11.2"/>
    </reaction>
</comment>
<dbReference type="GO" id="GO:0016285">
    <property type="term" value="F:alanyl aminopeptidase activity"/>
    <property type="evidence" value="ECO:0007669"/>
    <property type="project" value="UniProtKB-EC"/>
</dbReference>
<dbReference type="InterPro" id="IPR024601">
    <property type="entry name" value="Peptidase_M1_pepN_C"/>
</dbReference>
<dbReference type="Pfam" id="PF11940">
    <property type="entry name" value="DUF3458"/>
    <property type="match status" value="1"/>
</dbReference>
<dbReference type="InterPro" id="IPR038438">
    <property type="entry name" value="PepN_Ig-like_sf"/>
</dbReference>